<dbReference type="EMBL" id="JABSWW010000001">
    <property type="protein sequence ID" value="NRT86838.1"/>
    <property type="molecule type" value="Genomic_DNA"/>
</dbReference>
<accession>A0AAX0AWK9</accession>
<dbReference type="Gene3D" id="3.60.21.10">
    <property type="match status" value="1"/>
</dbReference>
<evidence type="ECO:0000313" key="3">
    <source>
        <dbReference type="Proteomes" id="UP001193748"/>
    </source>
</evidence>
<reference evidence="2" key="2">
    <citation type="journal article" date="2022" name="Nat. Biotechnol.">
        <title>Carbon-negative production of acetone and isopropanol by gas fermentation at industrial pilot scale.</title>
        <authorList>
            <person name="Liew F.E."/>
            <person name="Nogle R."/>
            <person name="Abdalla T."/>
            <person name="Rasor B.J."/>
            <person name="Canter C."/>
            <person name="Jensen R.O."/>
            <person name="Wang L."/>
            <person name="Strutz J."/>
            <person name="Chirania P."/>
            <person name="De Tissera S."/>
            <person name="Mueller A.P."/>
            <person name="Ruan Z."/>
            <person name="Gao A."/>
            <person name="Tran L."/>
            <person name="Engle N.L."/>
            <person name="Bromley J.C."/>
            <person name="Daniell J."/>
            <person name="Conrado R."/>
            <person name="Tschaplinski T.J."/>
            <person name="Giannone R.J."/>
            <person name="Hettich R.L."/>
            <person name="Karim A.S."/>
            <person name="Simpson S.D."/>
            <person name="Brown S.D."/>
            <person name="Leang C."/>
            <person name="Jewett M.C."/>
            <person name="Kopke M."/>
        </authorList>
    </citation>
    <scope>NUCLEOTIDE SEQUENCE</scope>
    <source>
        <strain evidence="2">DJ080</strain>
    </source>
</reference>
<dbReference type="InterPro" id="IPR004843">
    <property type="entry name" value="Calcineurin-like_PHP"/>
</dbReference>
<comment type="caution">
    <text evidence="2">The sequence shown here is derived from an EMBL/GenBank/DDBJ whole genome shotgun (WGS) entry which is preliminary data.</text>
</comment>
<dbReference type="SUPFAM" id="SSF56300">
    <property type="entry name" value="Metallo-dependent phosphatases"/>
    <property type="match status" value="1"/>
</dbReference>
<gene>
    <name evidence="2" type="ORF">B0H41_000517</name>
</gene>
<keyword evidence="2" id="KW-0540">Nuclease</keyword>
<keyword evidence="2" id="KW-0378">Hydrolase</keyword>
<proteinExistence type="predicted"/>
<dbReference type="InterPro" id="IPR029052">
    <property type="entry name" value="Metallo-depent_PP-like"/>
</dbReference>
<reference evidence="2" key="1">
    <citation type="submission" date="2020-05" db="EMBL/GenBank/DDBJ databases">
        <authorList>
            <person name="Brown S."/>
            <person name="Huntemann M."/>
            <person name="Clum A."/>
            <person name="Spunde A."/>
            <person name="Palaniappan K."/>
            <person name="Ritter S."/>
            <person name="Mikhailova N."/>
            <person name="Chen I.-M."/>
            <person name="Stamatis D."/>
            <person name="Reddy T."/>
            <person name="O'Malley R."/>
            <person name="Daum C."/>
            <person name="Shapiro N."/>
            <person name="Ivanova N."/>
            <person name="Kyrpides N."/>
            <person name="Woyke T."/>
        </authorList>
    </citation>
    <scope>NUCLEOTIDE SEQUENCE</scope>
    <source>
        <strain evidence="2">DJ080</strain>
    </source>
</reference>
<dbReference type="AlphaFoldDB" id="A0AAX0AWK9"/>
<evidence type="ECO:0000259" key="1">
    <source>
        <dbReference type="Pfam" id="PF00149"/>
    </source>
</evidence>
<feature type="domain" description="Calcineurin-like phosphoesterase" evidence="1">
    <location>
        <begin position="1"/>
        <end position="212"/>
    </location>
</feature>
<dbReference type="RefSeq" id="WP_077843098.1">
    <property type="nucleotide sequence ID" value="NZ_JABSWK010000001.1"/>
</dbReference>
<organism evidence="2 3">
    <name type="scientific">Clostridium beijerinckii</name>
    <name type="common">Clostridium MP</name>
    <dbReference type="NCBI Taxonomy" id="1520"/>
    <lineage>
        <taxon>Bacteria</taxon>
        <taxon>Bacillati</taxon>
        <taxon>Bacillota</taxon>
        <taxon>Clostridia</taxon>
        <taxon>Eubacteriales</taxon>
        <taxon>Clostridiaceae</taxon>
        <taxon>Clostridium</taxon>
    </lineage>
</organism>
<evidence type="ECO:0000313" key="2">
    <source>
        <dbReference type="EMBL" id="NRT86838.1"/>
    </source>
</evidence>
<protein>
    <submittedName>
        <fullName evidence="2">DNA repair exonuclease SbcCD nuclease subunit</fullName>
    </submittedName>
</protein>
<sequence>MKLGVTGDVHGDLYFKKIYKAKKLGFTHLIVCGDFGYVWDGSLKEQRHLDFLNKIGIQVLFIDGNHENHELLHQYEVSDMFEGRVHKIRDNIIHLMRGEYYIIDKKAFWCMGGAKSSDIVYTMYNGRKKYRIEGKHWWKEEIPSQEEFEYGRFNLEKHKYLVDYIITHTSYPEAIFKVSGNERFDEVSEYLRDIEMNVHGKFKYWYFGHMHCDVDIKDSNTRCIYNDIIKL</sequence>
<name>A0AAX0AWK9_CLOBE</name>
<dbReference type="GO" id="GO:0004527">
    <property type="term" value="F:exonuclease activity"/>
    <property type="evidence" value="ECO:0007669"/>
    <property type="project" value="UniProtKB-KW"/>
</dbReference>
<dbReference type="Pfam" id="PF00149">
    <property type="entry name" value="Metallophos"/>
    <property type="match status" value="1"/>
</dbReference>
<dbReference type="Proteomes" id="UP001193748">
    <property type="component" value="Unassembled WGS sequence"/>
</dbReference>
<keyword evidence="2" id="KW-0269">Exonuclease</keyword>